<name>A0A6B3N304_9CYAN</name>
<accession>A0A6B3N304</accession>
<gene>
    <name evidence="1" type="ORF">F6J89_07965</name>
</gene>
<proteinExistence type="predicted"/>
<comment type="caution">
    <text evidence="1">The sequence shown here is derived from an EMBL/GenBank/DDBJ whole genome shotgun (WGS) entry which is preliminary data.</text>
</comment>
<reference evidence="1" key="1">
    <citation type="submission" date="2019-11" db="EMBL/GenBank/DDBJ databases">
        <title>Genomic insights into an expanded diversity of filamentous marine cyanobacteria reveals the extraordinary biosynthetic potential of Moorea and Okeania.</title>
        <authorList>
            <person name="Ferreira Leao T."/>
            <person name="Wang M."/>
            <person name="Moss N."/>
            <person name="Da Silva R."/>
            <person name="Sanders J."/>
            <person name="Nurk S."/>
            <person name="Gurevich A."/>
            <person name="Humphrey G."/>
            <person name="Reher R."/>
            <person name="Zhu Q."/>
            <person name="Belda-Ferre P."/>
            <person name="Glukhov E."/>
            <person name="Rex R."/>
            <person name="Dorrestein P.C."/>
            <person name="Knight R."/>
            <person name="Pevzner P."/>
            <person name="Gerwick W.H."/>
            <person name="Gerwick L."/>
        </authorList>
    </citation>
    <scope>NUCLEOTIDE SEQUENCE</scope>
    <source>
        <strain evidence="1">SIO1C4</strain>
    </source>
</reference>
<organism evidence="1">
    <name type="scientific">Symploca sp. SIO1C4</name>
    <dbReference type="NCBI Taxonomy" id="2607765"/>
    <lineage>
        <taxon>Bacteria</taxon>
        <taxon>Bacillati</taxon>
        <taxon>Cyanobacteriota</taxon>
        <taxon>Cyanophyceae</taxon>
        <taxon>Coleofasciculales</taxon>
        <taxon>Coleofasciculaceae</taxon>
        <taxon>Symploca</taxon>
    </lineage>
</organism>
<evidence type="ECO:0000313" key="1">
    <source>
        <dbReference type="EMBL" id="NER27559.1"/>
    </source>
</evidence>
<dbReference type="AlphaFoldDB" id="A0A6B3N304"/>
<dbReference type="EMBL" id="JAAHFQ010000111">
    <property type="protein sequence ID" value="NER27559.1"/>
    <property type="molecule type" value="Genomic_DNA"/>
</dbReference>
<protein>
    <submittedName>
        <fullName evidence="1">Uncharacterized protein</fullName>
    </submittedName>
</protein>
<sequence length="126" mass="13815">MDVVQKQIIALTHKVDALYQIIEQLNSQITQCMSQIGQNSQLESGNLASAPNSRGSSYQSPSLLKSVMEHKDILVDGTNGLSSSYQNSENTLSADVQVQRLTAQLTAAYNRIAALEEQLLARRIHS</sequence>